<organism evidence="1 2">
    <name type="scientific">Streptomyces regalis</name>
    <dbReference type="NCBI Taxonomy" id="68262"/>
    <lineage>
        <taxon>Bacteria</taxon>
        <taxon>Bacillati</taxon>
        <taxon>Actinomycetota</taxon>
        <taxon>Actinomycetes</taxon>
        <taxon>Kitasatosporales</taxon>
        <taxon>Streptomycetaceae</taxon>
        <taxon>Streptomyces</taxon>
    </lineage>
</organism>
<proteinExistence type="predicted"/>
<dbReference type="EMBL" id="LLZG01000047">
    <property type="protein sequence ID" value="KUL42840.1"/>
    <property type="molecule type" value="Genomic_DNA"/>
</dbReference>
<dbReference type="Proteomes" id="UP000053923">
    <property type="component" value="Unassembled WGS sequence"/>
</dbReference>
<name>A0A0X3VDM8_9ACTN</name>
<reference evidence="2" key="1">
    <citation type="submission" date="2015-10" db="EMBL/GenBank/DDBJ databases">
        <authorList>
            <person name="Ju K.-S."/>
            <person name="Doroghazi J.R."/>
            <person name="Metcalf W.W."/>
        </authorList>
    </citation>
    <scope>NUCLEOTIDE SEQUENCE [LARGE SCALE GENOMIC DNA]</scope>
    <source>
        <strain evidence="2">NRRL 3151</strain>
    </source>
</reference>
<accession>A0A0X3VDM8</accession>
<evidence type="ECO:0000313" key="2">
    <source>
        <dbReference type="Proteomes" id="UP000053923"/>
    </source>
</evidence>
<keyword evidence="2" id="KW-1185">Reference proteome</keyword>
<sequence length="146" mass="16019">MLLFGALVLLDWGLLRLTVVRAGWWAALAVLLLIILTPPRVSAANGGLDSRGLVTHSWVRTDRLVTVRVSQGVSPRLILTDTSGARLILDPRCLVANPLLWHQLDQGARQSAEQGTLRCGIPVLEQLGRRIDVEMCRGILRNSALE</sequence>
<dbReference type="AlphaFoldDB" id="A0A0X3VDM8"/>
<gene>
    <name evidence="1" type="ORF">ADL12_09165</name>
</gene>
<comment type="caution">
    <text evidence="1">The sequence shown here is derived from an EMBL/GenBank/DDBJ whole genome shotgun (WGS) entry which is preliminary data.</text>
</comment>
<protein>
    <submittedName>
        <fullName evidence="1">Uncharacterized protein</fullName>
    </submittedName>
</protein>
<evidence type="ECO:0000313" key="1">
    <source>
        <dbReference type="EMBL" id="KUL42840.1"/>
    </source>
</evidence>
<dbReference type="OrthoDB" id="4333532at2"/>